<sequence length="181" mass="21414">MITLNDVDNSLKAHAKQITTIAESLVFKPICEFTPRTAKDDIPWNDIVYSGVYLFEVKTDFENLDYNHWLTSFKEGWEAERYKRKFTPNFTKKRIKAHNELLEWMPIYIGKSKQIGGRVHNHLYKELHKPTFAMKLHSRENLLDAEFRLSTVKIEVVNYNMILPKVESYLRNKINPLIGRQ</sequence>
<evidence type="ECO:0000313" key="2">
    <source>
        <dbReference type="Proteomes" id="UP000002297"/>
    </source>
</evidence>
<dbReference type="RefSeq" id="WP_013186616.1">
    <property type="nucleotide sequence ID" value="NC_014230.1"/>
</dbReference>
<dbReference type="EMBL" id="CP002046">
    <property type="protein sequence ID" value="EAP87940.1"/>
    <property type="molecule type" value="Genomic_DNA"/>
</dbReference>
<dbReference type="Proteomes" id="UP000002297">
    <property type="component" value="Chromosome"/>
</dbReference>
<keyword evidence="2" id="KW-1185">Reference proteome</keyword>
<proteinExistence type="predicted"/>
<dbReference type="STRING" id="216432.CA2559_04255"/>
<evidence type="ECO:0000313" key="1">
    <source>
        <dbReference type="EMBL" id="EAP87940.1"/>
    </source>
</evidence>
<name>A3U6S3_CROAH</name>
<dbReference type="OrthoDB" id="1443922at2"/>
<dbReference type="AlphaFoldDB" id="A3U6S3"/>
<accession>A3U6S3</accession>
<dbReference type="HOGENOM" id="CLU_1486712_0_0_10"/>
<organism evidence="1 2">
    <name type="scientific">Croceibacter atlanticus (strain ATCC BAA-628 / JCM 21780 / CIP 108009 / IAM 15332 / KCTC 12090 / HTCC2559)</name>
    <dbReference type="NCBI Taxonomy" id="216432"/>
    <lineage>
        <taxon>Bacteria</taxon>
        <taxon>Pseudomonadati</taxon>
        <taxon>Bacteroidota</taxon>
        <taxon>Flavobacteriia</taxon>
        <taxon>Flavobacteriales</taxon>
        <taxon>Flavobacteriaceae</taxon>
        <taxon>Croceibacter</taxon>
    </lineage>
</organism>
<protein>
    <submittedName>
        <fullName evidence="1">Uncharacterized protein</fullName>
    </submittedName>
</protein>
<reference evidence="1 2" key="1">
    <citation type="journal article" date="2010" name="J. Bacteriol.">
        <title>The complete genome sequence of Croceibacter atlanticus HTCC2559T.</title>
        <authorList>
            <person name="Oh H.M."/>
            <person name="Kang I."/>
            <person name="Ferriera S."/>
            <person name="Giovannoni S.J."/>
            <person name="Cho J.C."/>
        </authorList>
    </citation>
    <scope>NUCLEOTIDE SEQUENCE [LARGE SCALE GENOMIC DNA]</scope>
    <source>
        <strain evidence="2">ATCC BAA-628 / HTCC2559 / KCTC 12090</strain>
    </source>
</reference>
<dbReference type="eggNOG" id="ENOG5034A6G">
    <property type="taxonomic scope" value="Bacteria"/>
</dbReference>
<gene>
    <name evidence="1" type="ordered locus">CA2559_04255</name>
</gene>
<dbReference type="GeneID" id="89452642"/>
<dbReference type="KEGG" id="cat:CA2559_04255"/>